<dbReference type="EMBL" id="BMHY01000001">
    <property type="protein sequence ID" value="GGG57574.1"/>
    <property type="molecule type" value="Genomic_DNA"/>
</dbReference>
<dbReference type="RefSeq" id="WP_188887626.1">
    <property type="nucleotide sequence ID" value="NZ_BMHY01000001.1"/>
</dbReference>
<dbReference type="Gene3D" id="3.30.460.40">
    <property type="match status" value="1"/>
</dbReference>
<protein>
    <submittedName>
        <fullName evidence="1">Uncharacterized protein</fullName>
    </submittedName>
</protein>
<organism evidence="1 2">
    <name type="scientific">Paenibacillus radicis</name>
    <name type="common">ex Gao et al. 2016</name>
    <dbReference type="NCBI Taxonomy" id="1737354"/>
    <lineage>
        <taxon>Bacteria</taxon>
        <taxon>Bacillati</taxon>
        <taxon>Bacillota</taxon>
        <taxon>Bacilli</taxon>
        <taxon>Bacillales</taxon>
        <taxon>Paenibacillaceae</taxon>
        <taxon>Paenibacillus</taxon>
    </lineage>
</organism>
<dbReference type="SUPFAM" id="SSF81301">
    <property type="entry name" value="Nucleotidyltransferase"/>
    <property type="match status" value="1"/>
</dbReference>
<evidence type="ECO:0000313" key="2">
    <source>
        <dbReference type="Proteomes" id="UP000600247"/>
    </source>
</evidence>
<sequence>MSVKGRIESGLAAVAQLGSGIDWVVGGSTGLMLRGLPLTSEPRDLDLYIDDADFDRLYNLLRPYAVDSPVVSVTDIYRSTLCHFELEGVSVELVGGFVVSAHGCRYETKVSELLKPLAERVIVDGKYFVHTVPLAHELWFNVLRDRPDRYQLIMDAYIQDEARHEEALKQLESHNTFTPEMVKKVHQMIADKRTGVLR</sequence>
<comment type="caution">
    <text evidence="1">The sequence shown here is derived from an EMBL/GenBank/DDBJ whole genome shotgun (WGS) entry which is preliminary data.</text>
</comment>
<keyword evidence="2" id="KW-1185">Reference proteome</keyword>
<name>A0A917LUE6_9BACL</name>
<accession>A0A917LUE6</accession>
<evidence type="ECO:0000313" key="1">
    <source>
        <dbReference type="EMBL" id="GGG57574.1"/>
    </source>
</evidence>
<dbReference type="Proteomes" id="UP000600247">
    <property type="component" value="Unassembled WGS sequence"/>
</dbReference>
<proteinExistence type="predicted"/>
<dbReference type="AlphaFoldDB" id="A0A917LUE6"/>
<dbReference type="InterPro" id="IPR043519">
    <property type="entry name" value="NT_sf"/>
</dbReference>
<gene>
    <name evidence="1" type="ORF">GCM10010918_08270</name>
</gene>
<reference evidence="1 2" key="1">
    <citation type="journal article" date="2014" name="Int. J. Syst. Evol. Microbiol.">
        <title>Complete genome sequence of Corynebacterium casei LMG S-19264T (=DSM 44701T), isolated from a smear-ripened cheese.</title>
        <authorList>
            <consortium name="US DOE Joint Genome Institute (JGI-PGF)"/>
            <person name="Walter F."/>
            <person name="Albersmeier A."/>
            <person name="Kalinowski J."/>
            <person name="Ruckert C."/>
        </authorList>
    </citation>
    <scope>NUCLEOTIDE SEQUENCE [LARGE SCALE GENOMIC DNA]</scope>
    <source>
        <strain evidence="1 2">CGMCC 1.15286</strain>
    </source>
</reference>